<feature type="compositionally biased region" description="Polar residues" evidence="1">
    <location>
        <begin position="103"/>
        <end position="114"/>
    </location>
</feature>
<name>A0A7J6KZK8_PEROL</name>
<gene>
    <name evidence="3" type="ORF">FOL46_008652</name>
    <name evidence="2" type="ORF">FOZ61_009563</name>
</gene>
<evidence type="ECO:0000256" key="1">
    <source>
        <dbReference type="SAM" id="MobiDB-lite"/>
    </source>
</evidence>
<feature type="region of interest" description="Disordered" evidence="1">
    <location>
        <begin position="380"/>
        <end position="436"/>
    </location>
</feature>
<dbReference type="EMBL" id="JABANN010000703">
    <property type="protein sequence ID" value="KAF4654651.1"/>
    <property type="molecule type" value="Genomic_DNA"/>
</dbReference>
<dbReference type="EMBL" id="JABAHT010000702">
    <property type="protein sequence ID" value="KAF4652628.1"/>
    <property type="molecule type" value="Genomic_DNA"/>
</dbReference>
<evidence type="ECO:0000313" key="3">
    <source>
        <dbReference type="EMBL" id="KAF4654651.1"/>
    </source>
</evidence>
<proteinExistence type="predicted"/>
<evidence type="ECO:0000313" key="5">
    <source>
        <dbReference type="Proteomes" id="UP000572268"/>
    </source>
</evidence>
<feature type="compositionally biased region" description="Low complexity" evidence="1">
    <location>
        <begin position="412"/>
        <end position="423"/>
    </location>
</feature>
<feature type="region of interest" description="Disordered" evidence="1">
    <location>
        <begin position="1"/>
        <end position="20"/>
    </location>
</feature>
<feature type="region of interest" description="Disordered" evidence="1">
    <location>
        <begin position="92"/>
        <end position="114"/>
    </location>
</feature>
<organism evidence="2 4">
    <name type="scientific">Perkinsus olseni</name>
    <name type="common">Perkinsus atlanticus</name>
    <dbReference type="NCBI Taxonomy" id="32597"/>
    <lineage>
        <taxon>Eukaryota</taxon>
        <taxon>Sar</taxon>
        <taxon>Alveolata</taxon>
        <taxon>Perkinsozoa</taxon>
        <taxon>Perkinsea</taxon>
        <taxon>Perkinsida</taxon>
        <taxon>Perkinsidae</taxon>
        <taxon>Perkinsus</taxon>
    </lineage>
</organism>
<reference evidence="4 5" key="1">
    <citation type="submission" date="2020-04" db="EMBL/GenBank/DDBJ databases">
        <title>Perkinsus olseni comparative genomics.</title>
        <authorList>
            <person name="Bogema D.R."/>
        </authorList>
    </citation>
    <scope>NUCLEOTIDE SEQUENCE [LARGE SCALE GENOMIC DNA]</scope>
    <source>
        <strain evidence="2">ATCC PRA-179</strain>
        <strain evidence="3">ATCC PRA-31</strain>
    </source>
</reference>
<protein>
    <submittedName>
        <fullName evidence="2">Uncharacterized protein</fullName>
    </submittedName>
</protein>
<dbReference type="Proteomes" id="UP000570595">
    <property type="component" value="Unassembled WGS sequence"/>
</dbReference>
<dbReference type="Gene3D" id="2.60.120.920">
    <property type="match status" value="1"/>
</dbReference>
<dbReference type="AlphaFoldDB" id="A0A7J6KZK8"/>
<sequence>MSDENTLNHSPSESKKGDDRLGTRLSELLWEYTILSAPRVRGRFRSRTVPVATHRTSDIEHQEADTMAEAQRIARTLVRLGLPAPVMQSFDALRPSRCGPSPVTRSAESPNEMSNRNGAAAAQAAIQRFIGGRFNKDVLRNLVIESSVGEDGDAVERIPNVRSGCRSFLDPSPWRDVFLSEHGTVLTRGLRIFPGDSAYSGVAPGRIAIGAQPLTRHSRFLAFFYSIEIVSAGVLVSRSLAIGVTLTSPENIKDSIRKGESLPKTANKVPGTFIVGLRRRMFSPTWCGKSKTYRWSGPQLRTGPQGGCVITLAVGLNGRMYIFVDGNHVDIKCPSGVPLRGCVSVYPIVELSGEAIQVMLAPDAKLPHDVASTMEQLEYGEPLSDQEDSSSFASSETDSSGDVEGPIRRYPSSSSGFSSASSDDSSEIGWRLVADD</sequence>
<accession>A0A7J6KZK8</accession>
<evidence type="ECO:0000313" key="4">
    <source>
        <dbReference type="Proteomes" id="UP000570595"/>
    </source>
</evidence>
<dbReference type="Proteomes" id="UP000572268">
    <property type="component" value="Unassembled WGS sequence"/>
</dbReference>
<dbReference type="InterPro" id="IPR043136">
    <property type="entry name" value="B30.2/SPRY_sf"/>
</dbReference>
<evidence type="ECO:0000313" key="2">
    <source>
        <dbReference type="EMBL" id="KAF4652628.1"/>
    </source>
</evidence>
<comment type="caution">
    <text evidence="2">The sequence shown here is derived from an EMBL/GenBank/DDBJ whole genome shotgun (WGS) entry which is preliminary data.</text>
</comment>
<feature type="compositionally biased region" description="Polar residues" evidence="1">
    <location>
        <begin position="1"/>
        <end position="11"/>
    </location>
</feature>
<feature type="compositionally biased region" description="Low complexity" evidence="1">
    <location>
        <begin position="389"/>
        <end position="402"/>
    </location>
</feature>